<evidence type="ECO:0000256" key="1">
    <source>
        <dbReference type="ARBA" id="ARBA00022691"/>
    </source>
</evidence>
<organism evidence="4 5">
    <name type="scientific">Pristionchus fissidentatus</name>
    <dbReference type="NCBI Taxonomy" id="1538716"/>
    <lineage>
        <taxon>Eukaryota</taxon>
        <taxon>Metazoa</taxon>
        <taxon>Ecdysozoa</taxon>
        <taxon>Nematoda</taxon>
        <taxon>Chromadorea</taxon>
        <taxon>Rhabditida</taxon>
        <taxon>Rhabditina</taxon>
        <taxon>Diplogasteromorpha</taxon>
        <taxon>Diplogasteroidea</taxon>
        <taxon>Neodiplogasteridae</taxon>
        <taxon>Pristionchus</taxon>
    </lineage>
</organism>
<evidence type="ECO:0000313" key="4">
    <source>
        <dbReference type="EMBL" id="GMT25965.1"/>
    </source>
</evidence>
<protein>
    <recommendedName>
        <fullName evidence="2">Protein arginine N-methyltransferase 6</fullName>
    </recommendedName>
    <alternativeName>
        <fullName evidence="3">Histone-arginine N-methyltransferase PRMT6</fullName>
    </alternativeName>
</protein>
<reference evidence="4" key="1">
    <citation type="submission" date="2023-10" db="EMBL/GenBank/DDBJ databases">
        <title>Genome assembly of Pristionchus species.</title>
        <authorList>
            <person name="Yoshida K."/>
            <person name="Sommer R.J."/>
        </authorList>
    </citation>
    <scope>NUCLEOTIDE SEQUENCE</scope>
    <source>
        <strain evidence="4">RS5133</strain>
    </source>
</reference>
<dbReference type="PANTHER" id="PTHR11006:SF73">
    <property type="entry name" value="PROTEIN ARGININE N-METHYLTRANSFERASE 6"/>
    <property type="match status" value="1"/>
</dbReference>
<dbReference type="EMBL" id="BTSY01000004">
    <property type="protein sequence ID" value="GMT25965.1"/>
    <property type="molecule type" value="Genomic_DNA"/>
</dbReference>
<dbReference type="Gene3D" id="3.40.50.150">
    <property type="entry name" value="Vaccinia Virus protein VP39"/>
    <property type="match status" value="1"/>
</dbReference>
<dbReference type="GO" id="GO:0042054">
    <property type="term" value="F:histone methyltransferase activity"/>
    <property type="evidence" value="ECO:0007669"/>
    <property type="project" value="TreeGrafter"/>
</dbReference>
<gene>
    <name evidence="4" type="ORF">PFISCL1PPCAC_17262</name>
</gene>
<dbReference type="Pfam" id="PF06325">
    <property type="entry name" value="PrmA"/>
    <property type="match status" value="1"/>
</dbReference>
<dbReference type="InterPro" id="IPR025799">
    <property type="entry name" value="Arg_MeTrfase"/>
</dbReference>
<keyword evidence="1" id="KW-0949">S-adenosyl-L-methionine</keyword>
<keyword evidence="5" id="KW-1185">Reference proteome</keyword>
<dbReference type="InterPro" id="IPR029063">
    <property type="entry name" value="SAM-dependent_MTases_sf"/>
</dbReference>
<evidence type="ECO:0000313" key="5">
    <source>
        <dbReference type="Proteomes" id="UP001432322"/>
    </source>
</evidence>
<sequence length="721" mass="81155">MRECYSKALTAWSEDDYKTAIREYLKNLIMADEKERMERYQEQFCSLLNDAARAGVVFSDKHGKLQNELFPRSPLVQWTLGTITMKSDPLESMTLFRRAYNMSTGLDKVMAYGSIMACRSSVVSTWHIKMVNDMIRNNAYNAALSKIVKRGSNVIDIGAGTGLLSMLATRYTDQPVVGLEGQSGMAKLAAHCVETNELEERVHIESCMSSQYLPPFPTDVVVSETMDAGGLGEKIIQIFHDAHLRYKGTRPITFCPQKLTFYIRVVQSDKFWRARCHHHNCRAFGCGDDCQYAQSGDVLISHHEMNSTTWPTYTTLDPDDYDDLVYLSDPINICSTPLHDENWLLHMKTVKKMIAEFHIPISTAGRADAAVMGWVATLTDEVKLDSVRKGGWEFAAYPFAARTEYVPGQTFFGQWVMSYDQGMIINQIQDPTVHPGRFDPVLGPYQEVVYNQREDGTVEMANNESLRRFLSPSRLSSWLQIGRSLDWFFPVTAEGTLHFNYLNRVKIMRFQECDLEFDTITSVRAYGCLFKADHIDNCARQRPSSHCGVNLANLKEFSLFEYREIRGAFRGDGRFTMLSEPVLLVDIDPRQEYEQIFEGCTSSTQVLASSEADGVLYWWVLNGEWSNREADLPLAAYLFGKREMVRAGQMMTLSVFLKDCELIISHGDSHLDTEVAAPPPAVAAVAPPLVVAPPLAAAAAGPLAAVYNTLMPTTTDGRLIL</sequence>
<evidence type="ECO:0000256" key="2">
    <source>
        <dbReference type="ARBA" id="ARBA00040406"/>
    </source>
</evidence>
<proteinExistence type="predicted"/>
<accession>A0AAV5W6G6</accession>
<dbReference type="Proteomes" id="UP001432322">
    <property type="component" value="Unassembled WGS sequence"/>
</dbReference>
<comment type="caution">
    <text evidence="4">The sequence shown here is derived from an EMBL/GenBank/DDBJ whole genome shotgun (WGS) entry which is preliminary data.</text>
</comment>
<dbReference type="GO" id="GO:0016274">
    <property type="term" value="F:protein-arginine N-methyltransferase activity"/>
    <property type="evidence" value="ECO:0007669"/>
    <property type="project" value="InterPro"/>
</dbReference>
<dbReference type="AlphaFoldDB" id="A0AAV5W6G6"/>
<dbReference type="SUPFAM" id="SSF53335">
    <property type="entry name" value="S-adenosyl-L-methionine-dependent methyltransferases"/>
    <property type="match status" value="1"/>
</dbReference>
<dbReference type="PANTHER" id="PTHR11006">
    <property type="entry name" value="PROTEIN ARGININE N-METHYLTRANSFERASE"/>
    <property type="match status" value="1"/>
</dbReference>
<name>A0AAV5W6G6_9BILA</name>
<evidence type="ECO:0000256" key="3">
    <source>
        <dbReference type="ARBA" id="ARBA00042685"/>
    </source>
</evidence>